<accession>A0A426QGD5</accession>
<dbReference type="EMBL" id="QZMU01000001">
    <property type="protein sequence ID" value="RRQ20812.1"/>
    <property type="molecule type" value="Genomic_DNA"/>
</dbReference>
<sequence length="133" mass="13924">MQQDESLDTPRMDASDLYREEVFTDRRVGSIRVLTPVTAEGAADPARAVVYVGQAQLMTPAGALPLSFEIPAGSLAEAVANFAQATEQAVERTMQELEEMRRDAASSIVIPKGGTEGMGGPGGGMPGGGFQLP</sequence>
<protein>
    <submittedName>
        <fullName evidence="2">Uncharacterized protein</fullName>
    </submittedName>
</protein>
<evidence type="ECO:0000313" key="2">
    <source>
        <dbReference type="EMBL" id="RRQ20812.1"/>
    </source>
</evidence>
<name>A0A426QGD5_9GAMM</name>
<dbReference type="Proteomes" id="UP000287798">
    <property type="component" value="Unassembled WGS sequence"/>
</dbReference>
<dbReference type="AlphaFoldDB" id="A0A426QGD5"/>
<dbReference type="OrthoDB" id="9792397at2"/>
<comment type="caution">
    <text evidence="2">The sequence shown here is derived from an EMBL/GenBank/DDBJ whole genome shotgun (WGS) entry which is preliminary data.</text>
</comment>
<feature type="compositionally biased region" description="Gly residues" evidence="1">
    <location>
        <begin position="114"/>
        <end position="133"/>
    </location>
</feature>
<gene>
    <name evidence="2" type="ORF">D6C00_01685</name>
</gene>
<keyword evidence="3" id="KW-1185">Reference proteome</keyword>
<evidence type="ECO:0000256" key="1">
    <source>
        <dbReference type="SAM" id="MobiDB-lite"/>
    </source>
</evidence>
<dbReference type="RefSeq" id="WP_125180027.1">
    <property type="nucleotide sequence ID" value="NZ_QZMU01000001.1"/>
</dbReference>
<proteinExistence type="predicted"/>
<organism evidence="2 3">
    <name type="scientific">Thiohalobacter thiocyanaticus</name>
    <dbReference type="NCBI Taxonomy" id="585455"/>
    <lineage>
        <taxon>Bacteria</taxon>
        <taxon>Pseudomonadati</taxon>
        <taxon>Pseudomonadota</taxon>
        <taxon>Gammaproteobacteria</taxon>
        <taxon>Thiohalobacterales</taxon>
        <taxon>Thiohalobacteraceae</taxon>
        <taxon>Thiohalobacter</taxon>
    </lineage>
</organism>
<reference evidence="2 3" key="1">
    <citation type="journal article" date="2010" name="Int. J. Syst. Evol. Microbiol.">
        <title>Thiohalobacter thiocyanaticus gen. nov., sp. nov., a moderately halophilic, sulfur-oxidizing gammaproteobacterium from hypersaline lakes, that utilizes thiocyanate.</title>
        <authorList>
            <person name="Sorokin D.Y."/>
            <person name="Kovaleva O.L."/>
            <person name="Tourova T.P."/>
            <person name="Muyzer G."/>
        </authorList>
    </citation>
    <scope>NUCLEOTIDE SEQUENCE [LARGE SCALE GENOMIC DNA]</scope>
    <source>
        <strain evidence="2 3">Hrh1</strain>
    </source>
</reference>
<feature type="region of interest" description="Disordered" evidence="1">
    <location>
        <begin position="110"/>
        <end position="133"/>
    </location>
</feature>
<evidence type="ECO:0000313" key="3">
    <source>
        <dbReference type="Proteomes" id="UP000287798"/>
    </source>
</evidence>